<protein>
    <submittedName>
        <fullName evidence="2">Uncharacterized protein</fullName>
    </submittedName>
</protein>
<accession>A0A2P4YLH9</accession>
<dbReference type="EMBL" id="NCKW01001939">
    <property type="protein sequence ID" value="POM78667.1"/>
    <property type="molecule type" value="Genomic_DNA"/>
</dbReference>
<name>A0A2P4YLH9_9STRA</name>
<dbReference type="Proteomes" id="UP000237271">
    <property type="component" value="Unassembled WGS sequence"/>
</dbReference>
<evidence type="ECO:0000313" key="3">
    <source>
        <dbReference type="Proteomes" id="UP000237271"/>
    </source>
</evidence>
<dbReference type="OrthoDB" id="125506at2759"/>
<gene>
    <name evidence="2" type="ORF">PHPALM_3776</name>
</gene>
<proteinExistence type="predicted"/>
<dbReference type="AlphaFoldDB" id="A0A2P4YLH9"/>
<organism evidence="2 3">
    <name type="scientific">Phytophthora palmivora</name>
    <dbReference type="NCBI Taxonomy" id="4796"/>
    <lineage>
        <taxon>Eukaryota</taxon>
        <taxon>Sar</taxon>
        <taxon>Stramenopiles</taxon>
        <taxon>Oomycota</taxon>
        <taxon>Peronosporomycetes</taxon>
        <taxon>Peronosporales</taxon>
        <taxon>Peronosporaceae</taxon>
        <taxon>Phytophthora</taxon>
    </lineage>
</organism>
<feature type="region of interest" description="Disordered" evidence="1">
    <location>
        <begin position="246"/>
        <end position="272"/>
    </location>
</feature>
<keyword evidence="3" id="KW-1185">Reference proteome</keyword>
<evidence type="ECO:0000313" key="2">
    <source>
        <dbReference type="EMBL" id="POM78667.1"/>
    </source>
</evidence>
<feature type="compositionally biased region" description="Polar residues" evidence="1">
    <location>
        <begin position="246"/>
        <end position="264"/>
    </location>
</feature>
<reference evidence="2 3" key="1">
    <citation type="journal article" date="2017" name="Genome Biol. Evol.">
        <title>Phytophthora megakarya and P. palmivora, closely related causal agents of cacao black pod rot, underwent increases in genome sizes and gene numbers by different mechanisms.</title>
        <authorList>
            <person name="Ali S.S."/>
            <person name="Shao J."/>
            <person name="Lary D.J."/>
            <person name="Kronmiller B."/>
            <person name="Shen D."/>
            <person name="Strem M.D."/>
            <person name="Amoako-Attah I."/>
            <person name="Akrofi A.Y."/>
            <person name="Begoude B.A."/>
            <person name="Ten Hoopen G.M."/>
            <person name="Coulibaly K."/>
            <person name="Kebe B.I."/>
            <person name="Melnick R.L."/>
            <person name="Guiltinan M.J."/>
            <person name="Tyler B.M."/>
            <person name="Meinhardt L.W."/>
            <person name="Bailey B.A."/>
        </authorList>
    </citation>
    <scope>NUCLEOTIDE SEQUENCE [LARGE SCALE GENOMIC DNA]</scope>
    <source>
        <strain evidence="3">sbr112.9</strain>
    </source>
</reference>
<sequence>MSLSCFVPANTQKARTTGISAFERMLKEENVSMDVIQACILRDKTGKTLAAVMDRFGYHLATYEGKKVALVMQEAPCASPREDRKVARVLSGWKPNETPSIADISVLDHGAQECLARMQELLFGSCMGLENTKLNVSRKVIGVLTAYLIKYLPQMKTLAPESLYIVRIMECLDAASISLAEMLAWSSALTAITAGPERDHKLHDSKPNSCKSECHHAALINELIESNRLMTARLLALEAAVLQQTTGHKATTQPTQTEDLSEQQPKPKRRKKAATNLSSMWFEWYTRLPRVWDSSDRQKKSDYRLVVAYMKLFLDGGFQLCEDAPDYKDRVLAVGQQAESAVLA</sequence>
<comment type="caution">
    <text evidence="2">The sequence shown here is derived from an EMBL/GenBank/DDBJ whole genome shotgun (WGS) entry which is preliminary data.</text>
</comment>
<evidence type="ECO:0000256" key="1">
    <source>
        <dbReference type="SAM" id="MobiDB-lite"/>
    </source>
</evidence>